<dbReference type="InterPro" id="IPR038732">
    <property type="entry name" value="HpyO/CreE_NAD-binding"/>
</dbReference>
<dbReference type="Proteomes" id="UP001152651">
    <property type="component" value="Unassembled WGS sequence"/>
</dbReference>
<dbReference type="RefSeq" id="WP_253897005.1">
    <property type="nucleotide sequence ID" value="NZ_CALSBS010000002.1"/>
</dbReference>
<gene>
    <name evidence="2" type="ORF">FBBNIHIM_03835</name>
</gene>
<dbReference type="InterPro" id="IPR036188">
    <property type="entry name" value="FAD/NAD-bd_sf"/>
</dbReference>
<comment type="caution">
    <text evidence="2">The sequence shown here is derived from an EMBL/GenBank/DDBJ whole genome shotgun (WGS) entry which is preliminary data.</text>
</comment>
<dbReference type="InterPro" id="IPR052189">
    <property type="entry name" value="L-asp_N-monooxygenase_NS-form"/>
</dbReference>
<evidence type="ECO:0000313" key="3">
    <source>
        <dbReference type="Proteomes" id="UP001152651"/>
    </source>
</evidence>
<reference evidence="2" key="1">
    <citation type="submission" date="2022-05" db="EMBL/GenBank/DDBJ databases">
        <authorList>
            <person name="Blom J."/>
        </authorList>
    </citation>
    <scope>NUCLEOTIDE SEQUENCE</scope>
    <source>
        <strain evidence="2">Type strain: CPO20170097</strain>
    </source>
</reference>
<proteinExistence type="predicted"/>
<dbReference type="EMBL" id="CALSBS010000002">
    <property type="protein sequence ID" value="CAH6635944.1"/>
    <property type="molecule type" value="Genomic_DNA"/>
</dbReference>
<feature type="domain" description="FAD-dependent urate hydroxylase HpyO/Asp monooxygenase CreE-like FAD/NAD(P)-binding" evidence="1">
    <location>
        <begin position="7"/>
        <end position="156"/>
    </location>
</feature>
<dbReference type="SUPFAM" id="SSF51905">
    <property type="entry name" value="FAD/NAD(P)-binding domain"/>
    <property type="match status" value="1"/>
</dbReference>
<dbReference type="PANTHER" id="PTHR40254:SF1">
    <property type="entry name" value="BLR0577 PROTEIN"/>
    <property type="match status" value="1"/>
</dbReference>
<evidence type="ECO:0000313" key="2">
    <source>
        <dbReference type="EMBL" id="CAH6635944.1"/>
    </source>
</evidence>
<evidence type="ECO:0000259" key="1">
    <source>
        <dbReference type="Pfam" id="PF13454"/>
    </source>
</evidence>
<organism evidence="2 3">
    <name type="scientific">Pseudocitrobacter vendiensis</name>
    <dbReference type="NCBI Taxonomy" id="2488306"/>
    <lineage>
        <taxon>Bacteria</taxon>
        <taxon>Pseudomonadati</taxon>
        <taxon>Pseudomonadota</taxon>
        <taxon>Gammaproteobacteria</taxon>
        <taxon>Enterobacterales</taxon>
        <taxon>Enterobacteriaceae</taxon>
        <taxon>Pseudocitrobacter</taxon>
    </lineage>
</organism>
<keyword evidence="3" id="KW-1185">Reference proteome</keyword>
<dbReference type="Gene3D" id="3.50.50.60">
    <property type="entry name" value="FAD/NAD(P)-binding domain"/>
    <property type="match status" value="1"/>
</dbReference>
<dbReference type="Pfam" id="PF13454">
    <property type="entry name" value="NAD_binding_9"/>
    <property type="match status" value="1"/>
</dbReference>
<dbReference type="PANTHER" id="PTHR40254">
    <property type="entry name" value="BLR0577 PROTEIN"/>
    <property type="match status" value="1"/>
</dbReference>
<name>A0ABM9F599_9ENTR</name>
<protein>
    <submittedName>
        <fullName evidence="2">NAD-binding-9 domain-containing protein</fullName>
    </submittedName>
</protein>
<sequence length="460" mass="50447">MSEPHIAIIGGGFSGAAVAIHLLREAQTPVRITLIEPREQPGLGVAYSAADPAHRINVPASRMQLSGEEEGAFERWYRQQASFLRDADARRPDGSVYPQRGEFGRYVAQAFLTEAQKQPGRVSHLRDTAVAWQDNQVITAQGRKITADRVVLAVSHPPPDLPKEVRAIAEHPRLVANPWVAGALENIPPEANVAIVGTALSMADVVASLTRLGHRGKLLAFSRHGLLSRPNAAAGLAKWQADYAHGSLRQRLRQIREDIARAAENGLPWQVVLDEVRSQGQSIWQQLSEREQRQFLRHLRRFWDVHRYRIAPQVAEAITAKQQAGLLTVLAARLKTVTAKENHLRVQLAVRNDAQQELSVDYLILTTGPAHASLTESQPFLRDLRRAGVIRPDALGLGIDVDTHSQTLDAQGKPSAIFLVSGPAARGRFGELMGLPQVADHAQAVAREALLTLSARCPTI</sequence>
<accession>A0ABM9F599</accession>